<organism evidence="2 3">
    <name type="scientific">Mesoterricola sediminis</name>
    <dbReference type="NCBI Taxonomy" id="2927980"/>
    <lineage>
        <taxon>Bacteria</taxon>
        <taxon>Pseudomonadati</taxon>
        <taxon>Acidobacteriota</taxon>
        <taxon>Holophagae</taxon>
        <taxon>Holophagales</taxon>
        <taxon>Holophagaceae</taxon>
        <taxon>Mesoterricola</taxon>
    </lineage>
</organism>
<dbReference type="Proteomes" id="UP001228113">
    <property type="component" value="Chromosome"/>
</dbReference>
<proteinExistence type="predicted"/>
<evidence type="ECO:0000313" key="3">
    <source>
        <dbReference type="Proteomes" id="UP001228113"/>
    </source>
</evidence>
<dbReference type="AlphaFoldDB" id="A0AA48GXT5"/>
<reference evidence="2" key="1">
    <citation type="journal article" date="2023" name="Int. J. Syst. Evol. Microbiol.">
        <title>Mesoterricola silvestris gen. nov., sp. nov., Mesoterricola sediminis sp. nov., Geothrix oryzae sp. nov., Geothrix edaphica sp. nov., Geothrix rubra sp. nov., and Geothrix limicola sp. nov., six novel members of Acidobacteriota isolated from soils.</title>
        <authorList>
            <person name="Itoh H."/>
            <person name="Sugisawa Y."/>
            <person name="Mise K."/>
            <person name="Xu Z."/>
            <person name="Kuniyasu M."/>
            <person name="Ushijima N."/>
            <person name="Kawano K."/>
            <person name="Kobayashi E."/>
            <person name="Shiratori Y."/>
            <person name="Masuda Y."/>
            <person name="Senoo K."/>
        </authorList>
    </citation>
    <scope>NUCLEOTIDE SEQUENCE</scope>
    <source>
        <strain evidence="2">W786</strain>
    </source>
</reference>
<feature type="compositionally biased region" description="Basic and acidic residues" evidence="1">
    <location>
        <begin position="281"/>
        <end position="296"/>
    </location>
</feature>
<sequence>MHPAHLVSSTAPRTPFQGWCWRGADLAPREMAAYVPGAVLRHLGPAAARTGAPRDFPMIFWIHAWERCARIGDTGTVVFEPDAAFRVVRVDVMTDNRLCCFLEQDAAGGGDLEAAYEARLLETLPRPAPPDPELIEAFAGPFARWSMDAVPGDPPLLGQVYEAEEAVRFASAWSGVDAEVVRRVLEAKARYLMLAGLGGCEEDDGLIREREAVRHLLPETPGVVDDRETDYVVLATDLDEETVLRVTQGETAYLEGLGLLTWEGDADREAALGAPVLDGDPGGREGDAWEDSPLREGQEHPWGGFRLAYQVAPSFAPAYGLTVDHDQGQTHLRFHLAADPGARKPALRPPSVLLPPEEVHLLVSGLRRLRIAPFAPSKDGLDGVTFSLRIQHGVDTAEFCWWCDLPKGWGGLRRIQERLEAYCATYFHFPPERSFR</sequence>
<dbReference type="RefSeq" id="WP_316411192.1">
    <property type="nucleotide sequence ID" value="NZ_AP027081.1"/>
</dbReference>
<protein>
    <submittedName>
        <fullName evidence="2">Uncharacterized protein</fullName>
    </submittedName>
</protein>
<keyword evidence="3" id="KW-1185">Reference proteome</keyword>
<accession>A0AA48GXT5</accession>
<evidence type="ECO:0000313" key="2">
    <source>
        <dbReference type="EMBL" id="BDU76007.1"/>
    </source>
</evidence>
<dbReference type="EMBL" id="AP027081">
    <property type="protein sequence ID" value="BDU76007.1"/>
    <property type="molecule type" value="Genomic_DNA"/>
</dbReference>
<evidence type="ECO:0000256" key="1">
    <source>
        <dbReference type="SAM" id="MobiDB-lite"/>
    </source>
</evidence>
<name>A0AA48GXT5_9BACT</name>
<feature type="region of interest" description="Disordered" evidence="1">
    <location>
        <begin position="273"/>
        <end position="296"/>
    </location>
</feature>
<dbReference type="KEGG" id="msea:METESE_09650"/>
<gene>
    <name evidence="2" type="ORF">METESE_09650</name>
</gene>